<keyword evidence="5" id="KW-1185">Reference proteome</keyword>
<evidence type="ECO:0000259" key="3">
    <source>
        <dbReference type="Pfam" id="PF13435"/>
    </source>
</evidence>
<gene>
    <name evidence="4" type="ORF">JN11_01449</name>
</gene>
<dbReference type="Proteomes" id="UP000317010">
    <property type="component" value="Unassembled WGS sequence"/>
</dbReference>
<dbReference type="Pfam" id="PF13435">
    <property type="entry name" value="Cytochrome_C554"/>
    <property type="match status" value="1"/>
</dbReference>
<evidence type="ECO:0000256" key="1">
    <source>
        <dbReference type="ARBA" id="ARBA00022729"/>
    </source>
</evidence>
<dbReference type="EMBL" id="VLLI01000003">
    <property type="protein sequence ID" value="TWJ02476.1"/>
    <property type="molecule type" value="Genomic_DNA"/>
</dbReference>
<dbReference type="AlphaFoldDB" id="A0A562U9I5"/>
<dbReference type="RefSeq" id="WP_144911108.1">
    <property type="nucleotide sequence ID" value="NZ_VLLI01000003.1"/>
</dbReference>
<dbReference type="SUPFAM" id="SSF48695">
    <property type="entry name" value="Multiheme cytochromes"/>
    <property type="match status" value="1"/>
</dbReference>
<evidence type="ECO:0000313" key="5">
    <source>
        <dbReference type="Proteomes" id="UP000317010"/>
    </source>
</evidence>
<comment type="caution">
    <text evidence="4">The sequence shown here is derived from an EMBL/GenBank/DDBJ whole genome shotgun (WGS) entry which is preliminary data.</text>
</comment>
<feature type="domain" description="Cytochrome c-552/4" evidence="3">
    <location>
        <begin position="166"/>
        <end position="210"/>
    </location>
</feature>
<dbReference type="CDD" id="cd08168">
    <property type="entry name" value="Cytochrom_C3"/>
    <property type="match status" value="1"/>
</dbReference>
<dbReference type="InterPro" id="IPR023155">
    <property type="entry name" value="Cyt_c-552/4"/>
</dbReference>
<feature type="signal peptide" evidence="2">
    <location>
        <begin position="1"/>
        <end position="20"/>
    </location>
</feature>
<dbReference type="PANTHER" id="PTHR35038:SF8">
    <property type="entry name" value="C-TYPE POLYHEME CYTOCHROME OMCC"/>
    <property type="match status" value="1"/>
</dbReference>
<dbReference type="Gene3D" id="1.10.1130.10">
    <property type="entry name" value="Flavocytochrome C3, Chain A"/>
    <property type="match status" value="1"/>
</dbReference>
<keyword evidence="1 2" id="KW-0732">Signal</keyword>
<feature type="chain" id="PRO_5021857220" description="Cytochrome c-552/4 domain-containing protein" evidence="2">
    <location>
        <begin position="21"/>
        <end position="410"/>
    </location>
</feature>
<protein>
    <recommendedName>
        <fullName evidence="3">Cytochrome c-552/4 domain-containing protein</fullName>
    </recommendedName>
</protein>
<dbReference type="PANTHER" id="PTHR35038">
    <property type="entry name" value="DISSIMILATORY SULFITE REDUCTASE SIRA"/>
    <property type="match status" value="1"/>
</dbReference>
<evidence type="ECO:0000256" key="2">
    <source>
        <dbReference type="SAM" id="SignalP"/>
    </source>
</evidence>
<reference evidence="4 5" key="1">
    <citation type="submission" date="2019-07" db="EMBL/GenBank/DDBJ databases">
        <title>Genomic Encyclopedia of Archaeal and Bacterial Type Strains, Phase II (KMG-II): from individual species to whole genera.</title>
        <authorList>
            <person name="Goeker M."/>
        </authorList>
    </citation>
    <scope>NUCLEOTIDE SEQUENCE [LARGE SCALE GENOMIC DNA]</scope>
    <source>
        <strain evidence="4 5">ATCC BAA-1854</strain>
    </source>
</reference>
<sequence length="410" mass="46638">MKTKNICFFVFLLIPLSTLLTQCFNKEKADPRDPVYAGSNKCIKCHKDVYNSYIHTAHFQSSRIVDEHDIHGSFLKGKNTVGLNDRLKVVMEKHQDGLYQVAYLDGKQLDAHRFDITFGGVKSETYLYWKGKEIFELPMSYFSALHSWTNSPGYSGNQADFSRPILRRCFECHSSYIKEIPQAEVNLQSRKVEFDPQSLILGIDCERCHGPGTNHVNFHTEFPEEKKARYIVKFSSLTRSQKLDACAVCHGSAKDVFQRSSFIFKMGDTLAKFKEPNFLKQDPNPATLDVHGNQNGLLAFSKCFLMSNMDCTTCHDVHQNQSTNLALYSQKCMNCHNEANHNFCKMAPKLGAAIKNNCIDCHMPLKPSGIISVVSTHGEKQDPYLVRTHRIAIYPEETQKIQAFISAKKL</sequence>
<dbReference type="OrthoDB" id="9814800at2"/>
<accession>A0A562U9I5</accession>
<dbReference type="InterPro" id="IPR051829">
    <property type="entry name" value="Multiheme_Cytochr_ET"/>
</dbReference>
<proteinExistence type="predicted"/>
<organism evidence="4 5">
    <name type="scientific">Mucilaginibacter frigoritolerans</name>
    <dbReference type="NCBI Taxonomy" id="652788"/>
    <lineage>
        <taxon>Bacteria</taxon>
        <taxon>Pseudomonadati</taxon>
        <taxon>Bacteroidota</taxon>
        <taxon>Sphingobacteriia</taxon>
        <taxon>Sphingobacteriales</taxon>
        <taxon>Sphingobacteriaceae</taxon>
        <taxon>Mucilaginibacter</taxon>
    </lineage>
</organism>
<name>A0A562U9I5_9SPHI</name>
<dbReference type="Gene3D" id="3.90.10.10">
    <property type="entry name" value="Cytochrome C3"/>
    <property type="match status" value="1"/>
</dbReference>
<evidence type="ECO:0000313" key="4">
    <source>
        <dbReference type="EMBL" id="TWJ02476.1"/>
    </source>
</evidence>
<dbReference type="InterPro" id="IPR036280">
    <property type="entry name" value="Multihaem_cyt_sf"/>
</dbReference>